<accession>A0A2C9U3M7</accession>
<organism evidence="1">
    <name type="scientific">Manihot esculenta</name>
    <name type="common">Cassava</name>
    <name type="synonym">Jatropha manihot</name>
    <dbReference type="NCBI Taxonomy" id="3983"/>
    <lineage>
        <taxon>Eukaryota</taxon>
        <taxon>Viridiplantae</taxon>
        <taxon>Streptophyta</taxon>
        <taxon>Embryophyta</taxon>
        <taxon>Tracheophyta</taxon>
        <taxon>Spermatophyta</taxon>
        <taxon>Magnoliopsida</taxon>
        <taxon>eudicotyledons</taxon>
        <taxon>Gunneridae</taxon>
        <taxon>Pentapetalae</taxon>
        <taxon>rosids</taxon>
        <taxon>fabids</taxon>
        <taxon>Malpighiales</taxon>
        <taxon>Euphorbiaceae</taxon>
        <taxon>Crotonoideae</taxon>
        <taxon>Manihoteae</taxon>
        <taxon>Manihot</taxon>
    </lineage>
</organism>
<proteinExistence type="predicted"/>
<reference evidence="1" key="1">
    <citation type="submission" date="2016-02" db="EMBL/GenBank/DDBJ databases">
        <title>WGS assembly of Manihot esculenta.</title>
        <authorList>
            <person name="Bredeson J.V."/>
            <person name="Prochnik S.E."/>
            <person name="Lyons J.B."/>
            <person name="Schmutz J."/>
            <person name="Grimwood J."/>
            <person name="Vrebalov J."/>
            <person name="Bart R.S."/>
            <person name="Amuge T."/>
            <person name="Ferguson M.E."/>
            <person name="Green R."/>
            <person name="Putnam N."/>
            <person name="Stites J."/>
            <person name="Rounsley S."/>
            <person name="Rokhsar D.S."/>
        </authorList>
    </citation>
    <scope>NUCLEOTIDE SEQUENCE [LARGE SCALE GENOMIC DNA]</scope>
    <source>
        <tissue evidence="1">Leaf</tissue>
    </source>
</reference>
<dbReference type="EMBL" id="CM004403">
    <property type="protein sequence ID" value="OAY24343.1"/>
    <property type="molecule type" value="Genomic_DNA"/>
</dbReference>
<gene>
    <name evidence="1" type="ORF">MANES_17G007700</name>
</gene>
<dbReference type="AlphaFoldDB" id="A0A2C9U3M7"/>
<name>A0A2C9U3M7_MANES</name>
<sequence>MHHCSAVSPHTVGLSASLASSLACLSTHRRRRSPVSMHRLLVAVHIRDSSILSISLSPSQVALPLRRSVSETKRREDLIALLSLLALASSAL</sequence>
<evidence type="ECO:0000313" key="1">
    <source>
        <dbReference type="EMBL" id="OAY24343.1"/>
    </source>
</evidence>
<protein>
    <submittedName>
        <fullName evidence="1">Uncharacterized protein</fullName>
    </submittedName>
</protein>